<feature type="domain" description="Retrotransposon gag" evidence="2">
    <location>
        <begin position="134"/>
        <end position="203"/>
    </location>
</feature>
<dbReference type="InterPro" id="IPR005162">
    <property type="entry name" value="Retrotrans_gag_dom"/>
</dbReference>
<dbReference type="Pfam" id="PF03732">
    <property type="entry name" value="Retrotrans_gag"/>
    <property type="match status" value="1"/>
</dbReference>
<evidence type="ECO:0000256" key="1">
    <source>
        <dbReference type="SAM" id="MobiDB-lite"/>
    </source>
</evidence>
<evidence type="ECO:0000259" key="2">
    <source>
        <dbReference type="Pfam" id="PF03732"/>
    </source>
</evidence>
<organism evidence="3 4">
    <name type="scientific">Colocasia esculenta</name>
    <name type="common">Wild taro</name>
    <name type="synonym">Arum esculentum</name>
    <dbReference type="NCBI Taxonomy" id="4460"/>
    <lineage>
        <taxon>Eukaryota</taxon>
        <taxon>Viridiplantae</taxon>
        <taxon>Streptophyta</taxon>
        <taxon>Embryophyta</taxon>
        <taxon>Tracheophyta</taxon>
        <taxon>Spermatophyta</taxon>
        <taxon>Magnoliopsida</taxon>
        <taxon>Liliopsida</taxon>
        <taxon>Araceae</taxon>
        <taxon>Aroideae</taxon>
        <taxon>Colocasieae</taxon>
        <taxon>Colocasia</taxon>
    </lineage>
</organism>
<gene>
    <name evidence="3" type="ORF">Taro_049120</name>
</gene>
<dbReference type="AlphaFoldDB" id="A0A843X9X3"/>
<comment type="caution">
    <text evidence="3">The sequence shown here is derived from an EMBL/GenBank/DDBJ whole genome shotgun (WGS) entry which is preliminary data.</text>
</comment>
<evidence type="ECO:0000313" key="3">
    <source>
        <dbReference type="EMBL" id="MQM16164.1"/>
    </source>
</evidence>
<feature type="region of interest" description="Disordered" evidence="1">
    <location>
        <begin position="1"/>
        <end position="21"/>
    </location>
</feature>
<dbReference type="Proteomes" id="UP000652761">
    <property type="component" value="Unassembled WGS sequence"/>
</dbReference>
<feature type="non-terminal residue" evidence="3">
    <location>
        <position position="1"/>
    </location>
</feature>
<dbReference type="EMBL" id="NMUH01006872">
    <property type="protein sequence ID" value="MQM16164.1"/>
    <property type="molecule type" value="Genomic_DNA"/>
</dbReference>
<accession>A0A843X9X3</accession>
<name>A0A843X9X3_COLES</name>
<evidence type="ECO:0000313" key="4">
    <source>
        <dbReference type="Proteomes" id="UP000652761"/>
    </source>
</evidence>
<protein>
    <recommendedName>
        <fullName evidence="2">Retrotransposon gag domain-containing protein</fullName>
    </recommendedName>
</protein>
<proteinExistence type="predicted"/>
<keyword evidence="4" id="KW-1185">Reference proteome</keyword>
<reference evidence="3" key="1">
    <citation type="submission" date="2017-07" db="EMBL/GenBank/DDBJ databases">
        <title>Taro Niue Genome Assembly and Annotation.</title>
        <authorList>
            <person name="Atibalentja N."/>
            <person name="Keating K."/>
            <person name="Fields C.J."/>
        </authorList>
    </citation>
    <scope>NUCLEOTIDE SEQUENCE</scope>
    <source>
        <strain evidence="3">Niue_2</strain>
        <tissue evidence="3">Leaf</tissue>
    </source>
</reference>
<sequence length="271" mass="30632">KFEMADSRDWGGGGDDPEENTQRMIERIWESLMDIRARMDQQAPVPPAAVPPVVGGAVPEAPVLPLPGMELPFVPPSPPVRVVEEPVMQVEKFLRLQPPTYTGGPNLDTAEHWIHEIERVFTTMRCPAADKVVLATYQLRGFALEWWRLKMQTTFAGRTEETITWPEFLGVFNDTFFPVQVQQVKREQFRTLQQGNSSVLEYQMSSNNSRSNFSSHRQVVAEEHRSSGEGAGLWLSLVSHPSNLAWNKSEGDANNEYGNDNCAYFCKHQSI</sequence>